<comment type="caution">
    <text evidence="3">The sequence shown here is derived from an EMBL/GenBank/DDBJ whole genome shotgun (WGS) entry which is preliminary data.</text>
</comment>
<proteinExistence type="predicted"/>
<evidence type="ECO:0008006" key="5">
    <source>
        <dbReference type="Google" id="ProtNLM"/>
    </source>
</evidence>
<dbReference type="SUPFAM" id="SSF46955">
    <property type="entry name" value="Putative DNA-binding domain"/>
    <property type="match status" value="1"/>
</dbReference>
<gene>
    <name evidence="3" type="ORF">COI69_28870</name>
</gene>
<dbReference type="Gene3D" id="1.10.1660.10">
    <property type="match status" value="1"/>
</dbReference>
<feature type="domain" description="DUF3967" evidence="1">
    <location>
        <begin position="174"/>
        <end position="213"/>
    </location>
</feature>
<evidence type="ECO:0000313" key="4">
    <source>
        <dbReference type="Proteomes" id="UP000225135"/>
    </source>
</evidence>
<dbReference type="EMBL" id="NUUR01000121">
    <property type="protein sequence ID" value="PHG74963.1"/>
    <property type="molecule type" value="Genomic_DNA"/>
</dbReference>
<dbReference type="AlphaFoldDB" id="A0A9X7HJV9"/>
<dbReference type="GO" id="GO:0006355">
    <property type="term" value="P:regulation of DNA-templated transcription"/>
    <property type="evidence" value="ECO:0007669"/>
    <property type="project" value="InterPro"/>
</dbReference>
<dbReference type="GO" id="GO:0003677">
    <property type="term" value="F:DNA binding"/>
    <property type="evidence" value="ECO:0007669"/>
    <property type="project" value="InterPro"/>
</dbReference>
<dbReference type="Pfam" id="PF13152">
    <property type="entry name" value="DUF3967"/>
    <property type="match status" value="1"/>
</dbReference>
<reference evidence="3 4" key="1">
    <citation type="submission" date="2017-09" db="EMBL/GenBank/DDBJ databases">
        <title>Large-scale bioinformatics analysis of Bacillus genomes uncovers conserved roles of natural products in bacterial physiology.</title>
        <authorList>
            <consortium name="Agbiome Team Llc"/>
            <person name="Bleich R.M."/>
            <person name="Grubbs K.J."/>
            <person name="Santa Maria K.C."/>
            <person name="Allen S.E."/>
            <person name="Farag S."/>
            <person name="Shank E.A."/>
            <person name="Bowers A."/>
        </authorList>
    </citation>
    <scope>NUCLEOTIDE SEQUENCE [LARGE SCALE GENOMIC DNA]</scope>
    <source>
        <strain evidence="3 4">AFS029792</strain>
    </source>
</reference>
<dbReference type="InterPro" id="IPR009061">
    <property type="entry name" value="DNA-bd_dom_put_sf"/>
</dbReference>
<evidence type="ECO:0000259" key="1">
    <source>
        <dbReference type="Pfam" id="PF13152"/>
    </source>
</evidence>
<organism evidence="3 4">
    <name type="scientific">Bacillus cereus</name>
    <dbReference type="NCBI Taxonomy" id="1396"/>
    <lineage>
        <taxon>Bacteria</taxon>
        <taxon>Bacillati</taxon>
        <taxon>Bacillota</taxon>
        <taxon>Bacilli</taxon>
        <taxon>Bacillales</taxon>
        <taxon>Bacillaceae</taxon>
        <taxon>Bacillus</taxon>
        <taxon>Bacillus cereus group</taxon>
    </lineage>
</organism>
<protein>
    <recommendedName>
        <fullName evidence="5">DUF3967 domain-containing protein</fullName>
    </recommendedName>
</protein>
<evidence type="ECO:0000313" key="3">
    <source>
        <dbReference type="EMBL" id="PHG74963.1"/>
    </source>
</evidence>
<accession>A0A9X7HJV9</accession>
<sequence length="214" mass="25816">MNPLTWNFPYRRWCSAMSEAEIVYTSNEVYSRLGVSSSTLRKYSDVLEREGYEVRKNSRGRREYSEFDVVLLEHLVELSKEDGMTLEKAAKLIVKEYGIANKKEETEEANPMPYHMQYQLHQQYSAMVAELNRVQQANLLEMEKRLSDRIDQRNTLIEEDMKDRKEREGRIEKRLEQRDENLMRMIREIQDAKRMIEEVAAGKEKKKYWWKFWE</sequence>
<dbReference type="Proteomes" id="UP000225135">
    <property type="component" value="Unassembled WGS sequence"/>
</dbReference>
<dbReference type="InterPro" id="IPR025052">
    <property type="entry name" value="DUF3967"/>
</dbReference>
<dbReference type="InterPro" id="IPR000551">
    <property type="entry name" value="MerR-type_HTH_dom"/>
</dbReference>
<evidence type="ECO:0000259" key="2">
    <source>
        <dbReference type="Pfam" id="PF13411"/>
    </source>
</evidence>
<dbReference type="Pfam" id="PF13411">
    <property type="entry name" value="MerR_1"/>
    <property type="match status" value="1"/>
</dbReference>
<name>A0A9X7HJV9_BACCE</name>
<feature type="domain" description="HTH merR-type" evidence="2">
    <location>
        <begin position="24"/>
        <end position="92"/>
    </location>
</feature>